<evidence type="ECO:0000313" key="4">
    <source>
        <dbReference type="EMBL" id="QHN74236.1"/>
    </source>
</evidence>
<dbReference type="EMBL" id="MK784555">
    <property type="protein sequence ID" value="QHN74522.1"/>
    <property type="molecule type" value="Genomic_DNA"/>
</dbReference>
<feature type="region of interest" description="Disordered" evidence="1">
    <location>
        <begin position="36"/>
        <end position="77"/>
    </location>
</feature>
<dbReference type="EMBL" id="JADPYN010000006">
    <property type="protein sequence ID" value="MBF9303441.1"/>
    <property type="molecule type" value="Genomic_DNA"/>
</dbReference>
<gene>
    <name evidence="3" type="ORF">I3V53_04990</name>
</gene>
<dbReference type="EMBL" id="MK784553">
    <property type="protein sequence ID" value="QHN74356.1"/>
    <property type="molecule type" value="Genomic_DNA"/>
</dbReference>
<sequence length="207" mass="23177">MKKFLKGFILFFLIVMLGFAGGLGYSHYKDSKANTDVSSKETQTSNKNTHEDTISQDEMQNQVDNQTNEVSNETSTKTLSEKAKRLREAFNVNDEEAQILADEIDRADVNKDGTITMDEMTPTLDRFAKEGKFQPSAGGTTNEAHHPKYTAEDVRNMSDDEFLDAYTEGMSDDEAATIHESAQESNEYMKFLRGQVEARAKGQGGNY</sequence>
<reference evidence="6" key="1">
    <citation type="journal article" date="2020" name="MBio">
        <title>Staphylococcus epidermidis MSCRAMM SesJ is Encoded in Composite Islands.</title>
        <authorList>
            <person name="Arora S."/>
            <person name="Li X."/>
            <person name="Hillhouse A."/>
            <person name="Konganti K."/>
            <person name="Little S.V."/>
            <person name="Lawhon S.D."/>
            <person name="Threadgill D."/>
            <person name="Shelburne S."/>
            <person name="Hook M."/>
        </authorList>
    </citation>
    <scope>NUCLEOTIDE SEQUENCE</scope>
    <source>
        <strain evidence="7">MB1143</strain>
        <strain evidence="8">MB1709</strain>
        <strain evidence="6">MB1715</strain>
        <strain evidence="5">MB2193</strain>
        <strain evidence="4">MB567</strain>
    </source>
</reference>
<accession>A0A6B9V082</accession>
<evidence type="ECO:0000313" key="8">
    <source>
        <dbReference type="EMBL" id="QHN74595.1"/>
    </source>
</evidence>
<evidence type="ECO:0000313" key="5">
    <source>
        <dbReference type="EMBL" id="QHN74356.1"/>
    </source>
</evidence>
<reference evidence="3" key="2">
    <citation type="submission" date="2020-11" db="EMBL/GenBank/DDBJ databases">
        <title>Molecular epidemiology and genomic profiles of multidrug-resistant bacteria collected from clinical sources in South Africa.</title>
        <authorList>
            <person name="Asante J."/>
            <person name="Amoako D.G."/>
        </authorList>
    </citation>
    <scope>NUCLEOTIDE SEQUENCE</scope>
    <source>
        <strain evidence="3">C68</strain>
    </source>
</reference>
<feature type="domain" description="EF-hand" evidence="2">
    <location>
        <begin position="95"/>
        <end position="130"/>
    </location>
</feature>
<dbReference type="PROSITE" id="PS50222">
    <property type="entry name" value="EF_HAND_2"/>
    <property type="match status" value="1"/>
</dbReference>
<dbReference type="EMBL" id="MK784554">
    <property type="protein sequence ID" value="QHN74411.1"/>
    <property type="molecule type" value="Genomic_DNA"/>
</dbReference>
<proteinExistence type="predicted"/>
<name>A0A6B9V082_STAEP</name>
<dbReference type="EMBL" id="MK770829">
    <property type="protein sequence ID" value="QHN74236.1"/>
    <property type="molecule type" value="Genomic_DNA"/>
</dbReference>
<dbReference type="RefSeq" id="WP_002456791.1">
    <property type="nucleotide sequence ID" value="NZ_CAJPVF010000084.1"/>
</dbReference>
<organism evidence="6">
    <name type="scientific">Staphylococcus epidermidis</name>
    <dbReference type="NCBI Taxonomy" id="1282"/>
    <lineage>
        <taxon>Bacteria</taxon>
        <taxon>Bacillati</taxon>
        <taxon>Bacillota</taxon>
        <taxon>Bacilli</taxon>
        <taxon>Bacillales</taxon>
        <taxon>Staphylococcaceae</taxon>
        <taxon>Staphylococcus</taxon>
    </lineage>
</organism>
<dbReference type="GO" id="GO:0005509">
    <property type="term" value="F:calcium ion binding"/>
    <property type="evidence" value="ECO:0007669"/>
    <property type="project" value="InterPro"/>
</dbReference>
<evidence type="ECO:0000313" key="6">
    <source>
        <dbReference type="EMBL" id="QHN74411.1"/>
    </source>
</evidence>
<feature type="compositionally biased region" description="Polar residues" evidence="1">
    <location>
        <begin position="36"/>
        <end position="47"/>
    </location>
</feature>
<dbReference type="Proteomes" id="UP000622362">
    <property type="component" value="Unassembled WGS sequence"/>
</dbReference>
<dbReference type="PROSITE" id="PS00018">
    <property type="entry name" value="EF_HAND_1"/>
    <property type="match status" value="1"/>
</dbReference>
<dbReference type="EMBL" id="MK784556">
    <property type="protein sequence ID" value="QHN74595.1"/>
    <property type="molecule type" value="Genomic_DNA"/>
</dbReference>
<dbReference type="AlphaFoldDB" id="A0A6B9V082"/>
<feature type="compositionally biased region" description="Polar residues" evidence="1">
    <location>
        <begin position="56"/>
        <end position="77"/>
    </location>
</feature>
<dbReference type="InterPro" id="IPR011992">
    <property type="entry name" value="EF-hand-dom_pair"/>
</dbReference>
<protein>
    <recommendedName>
        <fullName evidence="2">EF-hand domain-containing protein</fullName>
    </recommendedName>
</protein>
<evidence type="ECO:0000313" key="3">
    <source>
        <dbReference type="EMBL" id="MBF9303441.1"/>
    </source>
</evidence>
<evidence type="ECO:0000313" key="7">
    <source>
        <dbReference type="EMBL" id="QHN74522.1"/>
    </source>
</evidence>
<dbReference type="SUPFAM" id="SSF47473">
    <property type="entry name" value="EF-hand"/>
    <property type="match status" value="1"/>
</dbReference>
<evidence type="ECO:0000259" key="2">
    <source>
        <dbReference type="PROSITE" id="PS50222"/>
    </source>
</evidence>
<dbReference type="InterPro" id="IPR018247">
    <property type="entry name" value="EF_Hand_1_Ca_BS"/>
</dbReference>
<dbReference type="InterPro" id="IPR002048">
    <property type="entry name" value="EF_hand_dom"/>
</dbReference>
<evidence type="ECO:0000256" key="1">
    <source>
        <dbReference type="SAM" id="MobiDB-lite"/>
    </source>
</evidence>